<feature type="domain" description="ABC transporter" evidence="4">
    <location>
        <begin position="11"/>
        <end position="233"/>
    </location>
</feature>
<dbReference type="PANTHER" id="PTHR24220:SF86">
    <property type="entry name" value="ABC TRANSPORTER ABCH.1"/>
    <property type="match status" value="1"/>
</dbReference>
<dbReference type="Proteomes" id="UP000713596">
    <property type="component" value="Unassembled WGS sequence"/>
</dbReference>
<name>A0A948WRY8_9FIRM</name>
<dbReference type="CDD" id="cd03255">
    <property type="entry name" value="ABC_MJ0796_LolCDE_FtsE"/>
    <property type="match status" value="1"/>
</dbReference>
<evidence type="ECO:0000256" key="2">
    <source>
        <dbReference type="ARBA" id="ARBA00022741"/>
    </source>
</evidence>
<evidence type="ECO:0000259" key="4">
    <source>
        <dbReference type="PROSITE" id="PS50893"/>
    </source>
</evidence>
<dbReference type="InterPro" id="IPR015854">
    <property type="entry name" value="ABC_transpr_LolD-like"/>
</dbReference>
<dbReference type="GO" id="GO:0005886">
    <property type="term" value="C:plasma membrane"/>
    <property type="evidence" value="ECO:0007669"/>
    <property type="project" value="TreeGrafter"/>
</dbReference>
<dbReference type="SUPFAM" id="SSF52540">
    <property type="entry name" value="P-loop containing nucleoside triphosphate hydrolases"/>
    <property type="match status" value="1"/>
</dbReference>
<proteinExistence type="predicted"/>
<gene>
    <name evidence="5" type="ORF">H9882_06770</name>
</gene>
<reference evidence="5" key="2">
    <citation type="submission" date="2021-04" db="EMBL/GenBank/DDBJ databases">
        <authorList>
            <person name="Gilroy R."/>
        </authorList>
    </citation>
    <scope>NUCLEOTIDE SEQUENCE</scope>
    <source>
        <strain evidence="5">B5_2728</strain>
    </source>
</reference>
<dbReference type="AlphaFoldDB" id="A0A948WRY8"/>
<evidence type="ECO:0000313" key="5">
    <source>
        <dbReference type="EMBL" id="MBU3806575.1"/>
    </source>
</evidence>
<evidence type="ECO:0000313" key="6">
    <source>
        <dbReference type="Proteomes" id="UP000713596"/>
    </source>
</evidence>
<dbReference type="GO" id="GO:0022857">
    <property type="term" value="F:transmembrane transporter activity"/>
    <property type="evidence" value="ECO:0007669"/>
    <property type="project" value="UniProtKB-ARBA"/>
</dbReference>
<keyword evidence="3 5" id="KW-0067">ATP-binding</keyword>
<keyword evidence="2" id="KW-0547">Nucleotide-binding</keyword>
<keyword evidence="1" id="KW-0813">Transport</keyword>
<dbReference type="PROSITE" id="PS00211">
    <property type="entry name" value="ABC_TRANSPORTER_1"/>
    <property type="match status" value="1"/>
</dbReference>
<reference evidence="5" key="1">
    <citation type="journal article" date="2021" name="PeerJ">
        <title>Extensive microbial diversity within the chicken gut microbiome revealed by metagenomics and culture.</title>
        <authorList>
            <person name="Gilroy R."/>
            <person name="Ravi A."/>
            <person name="Getino M."/>
            <person name="Pursley I."/>
            <person name="Horton D.L."/>
            <person name="Alikhan N.F."/>
            <person name="Baker D."/>
            <person name="Gharbi K."/>
            <person name="Hall N."/>
            <person name="Watson M."/>
            <person name="Adriaenssens E.M."/>
            <person name="Foster-Nyarko E."/>
            <person name="Jarju S."/>
            <person name="Secka A."/>
            <person name="Antonio M."/>
            <person name="Oren A."/>
            <person name="Chaudhuri R.R."/>
            <person name="La Ragione R."/>
            <person name="Hildebrand F."/>
            <person name="Pallen M.J."/>
        </authorList>
    </citation>
    <scope>NUCLEOTIDE SEQUENCE</scope>
    <source>
        <strain evidence="5">B5_2728</strain>
    </source>
</reference>
<dbReference type="InterPro" id="IPR017911">
    <property type="entry name" value="MacB-like_ATP-bd"/>
</dbReference>
<protein>
    <submittedName>
        <fullName evidence="5">ABC transporter ATP-binding protein</fullName>
    </submittedName>
</protein>
<dbReference type="InterPro" id="IPR003439">
    <property type="entry name" value="ABC_transporter-like_ATP-bd"/>
</dbReference>
<dbReference type="InterPro" id="IPR017871">
    <property type="entry name" value="ABC_transporter-like_CS"/>
</dbReference>
<dbReference type="GO" id="GO:0005524">
    <property type="term" value="F:ATP binding"/>
    <property type="evidence" value="ECO:0007669"/>
    <property type="project" value="UniProtKB-KW"/>
</dbReference>
<dbReference type="Pfam" id="PF00005">
    <property type="entry name" value="ABC_tran"/>
    <property type="match status" value="1"/>
</dbReference>
<dbReference type="PANTHER" id="PTHR24220">
    <property type="entry name" value="IMPORT ATP-BINDING PROTEIN"/>
    <property type="match status" value="1"/>
</dbReference>
<evidence type="ECO:0000256" key="3">
    <source>
        <dbReference type="ARBA" id="ARBA00022840"/>
    </source>
</evidence>
<evidence type="ECO:0000256" key="1">
    <source>
        <dbReference type="ARBA" id="ARBA00022448"/>
    </source>
</evidence>
<dbReference type="EMBL" id="JAHLFP010000058">
    <property type="protein sequence ID" value="MBU3806575.1"/>
    <property type="molecule type" value="Genomic_DNA"/>
</dbReference>
<dbReference type="FunFam" id="3.40.50.300:FF:000032">
    <property type="entry name" value="Export ABC transporter ATP-binding protein"/>
    <property type="match status" value="1"/>
</dbReference>
<dbReference type="PROSITE" id="PS50893">
    <property type="entry name" value="ABC_TRANSPORTER_2"/>
    <property type="match status" value="1"/>
</dbReference>
<dbReference type="GO" id="GO:0098796">
    <property type="term" value="C:membrane protein complex"/>
    <property type="evidence" value="ECO:0007669"/>
    <property type="project" value="UniProtKB-ARBA"/>
</dbReference>
<organism evidence="5 6">
    <name type="scientific">Candidatus Allofournierella pullistercoris</name>
    <dbReference type="NCBI Taxonomy" id="2838597"/>
    <lineage>
        <taxon>Bacteria</taxon>
        <taxon>Bacillati</taxon>
        <taxon>Bacillota</taxon>
        <taxon>Clostridia</taxon>
        <taxon>Eubacteriales</taxon>
        <taxon>Oscillospiraceae</taxon>
        <taxon>Allofournierella</taxon>
    </lineage>
</organism>
<dbReference type="Gene3D" id="3.40.50.300">
    <property type="entry name" value="P-loop containing nucleotide triphosphate hydrolases"/>
    <property type="match status" value="1"/>
</dbReference>
<comment type="caution">
    <text evidence="5">The sequence shown here is derived from an EMBL/GenBank/DDBJ whole genome shotgun (WGS) entry which is preliminary data.</text>
</comment>
<dbReference type="InterPro" id="IPR003593">
    <property type="entry name" value="AAA+_ATPase"/>
</dbReference>
<dbReference type="GO" id="GO:0016887">
    <property type="term" value="F:ATP hydrolysis activity"/>
    <property type="evidence" value="ECO:0007669"/>
    <property type="project" value="InterPro"/>
</dbReference>
<sequence>MDGVSTNKTVVQAVDLTKVYGSGPSKVKAVNRVSFSIPKGEFAAITGPSGSGKSTLLHMMGGVEKPTKGNLLVNGTDLSSLSVNESAIFRRQNIGLVYQSYNLIPVLTVKENILLPLQLDHKKVNKEFFRHLVDRLGLADRLDHLPNQLSGGQQQRVSIGRALITRPSLLLADEPTGNLDSQNGAEIMELFHQFHRDGQTLVLITHDESIAAQAQRILQIQDGALVKDEVQGQ</sequence>
<accession>A0A948WRY8</accession>
<dbReference type="SMART" id="SM00382">
    <property type="entry name" value="AAA"/>
    <property type="match status" value="1"/>
</dbReference>
<dbReference type="InterPro" id="IPR027417">
    <property type="entry name" value="P-loop_NTPase"/>
</dbReference>